<evidence type="ECO:0000313" key="2">
    <source>
        <dbReference type="EMBL" id="CAH9069200.1"/>
    </source>
</evidence>
<dbReference type="PANTHER" id="PTHR35753:SF2">
    <property type="entry name" value="PROTEIN MAINTENANCE OF PSII UNDER HIGH LIGHT 1"/>
    <property type="match status" value="1"/>
</dbReference>
<name>A0A9P0YN10_CUSEU</name>
<dbReference type="OrthoDB" id="1303108at2759"/>
<feature type="compositionally biased region" description="Polar residues" evidence="1">
    <location>
        <begin position="52"/>
        <end position="80"/>
    </location>
</feature>
<dbReference type="EMBL" id="CAMAPE010000005">
    <property type="protein sequence ID" value="CAH9069200.1"/>
    <property type="molecule type" value="Genomic_DNA"/>
</dbReference>
<keyword evidence="3" id="KW-1185">Reference proteome</keyword>
<feature type="region of interest" description="Disordered" evidence="1">
    <location>
        <begin position="51"/>
        <end position="83"/>
    </location>
</feature>
<dbReference type="GO" id="GO:0061635">
    <property type="term" value="P:regulation of protein complex stability"/>
    <property type="evidence" value="ECO:0007669"/>
    <property type="project" value="InterPro"/>
</dbReference>
<organism evidence="2 3">
    <name type="scientific">Cuscuta europaea</name>
    <name type="common">European dodder</name>
    <dbReference type="NCBI Taxonomy" id="41803"/>
    <lineage>
        <taxon>Eukaryota</taxon>
        <taxon>Viridiplantae</taxon>
        <taxon>Streptophyta</taxon>
        <taxon>Embryophyta</taxon>
        <taxon>Tracheophyta</taxon>
        <taxon>Spermatophyta</taxon>
        <taxon>Magnoliopsida</taxon>
        <taxon>eudicotyledons</taxon>
        <taxon>Gunneridae</taxon>
        <taxon>Pentapetalae</taxon>
        <taxon>asterids</taxon>
        <taxon>lamiids</taxon>
        <taxon>Solanales</taxon>
        <taxon>Convolvulaceae</taxon>
        <taxon>Cuscuteae</taxon>
        <taxon>Cuscuta</taxon>
        <taxon>Cuscuta subgen. Cuscuta</taxon>
    </lineage>
</organism>
<proteinExistence type="predicted"/>
<reference evidence="2" key="1">
    <citation type="submission" date="2022-07" db="EMBL/GenBank/DDBJ databases">
        <authorList>
            <person name="Macas J."/>
            <person name="Novak P."/>
            <person name="Neumann P."/>
        </authorList>
    </citation>
    <scope>NUCLEOTIDE SEQUENCE</scope>
</reference>
<gene>
    <name evidence="2" type="ORF">CEURO_LOCUS3102</name>
</gene>
<dbReference type="AlphaFoldDB" id="A0A9P0YN10"/>
<sequence>MATYVIWGNAWKITSPSTAGPGNRNRLFFPNCHEKRSFSINGFNFPARKRSLSTVRSDPSGSEKTVSEKTQVVESNPPSRQNRRWTGYVEKDTAGQTNIYSVEPAVYVAESAISSGSAGSSTEGAENTMAIIAGIGLISIAAASSILLQVGRKSPPQVQTVTEYSGPSLSYYINKFKAKGIVQALFAPAVESTGTSLPSSSQAPVVSSAAVLP</sequence>
<evidence type="ECO:0000256" key="1">
    <source>
        <dbReference type="SAM" id="MobiDB-lite"/>
    </source>
</evidence>
<accession>A0A9P0YN10</accession>
<dbReference type="PANTHER" id="PTHR35753">
    <property type="entry name" value="PROTEIN MAINTENANCE OF PSII UNDER HIGH LIGHT 1"/>
    <property type="match status" value="1"/>
</dbReference>
<dbReference type="GO" id="GO:0009535">
    <property type="term" value="C:chloroplast thylakoid membrane"/>
    <property type="evidence" value="ECO:0007669"/>
    <property type="project" value="InterPro"/>
</dbReference>
<dbReference type="InterPro" id="IPR038936">
    <property type="entry name" value="MPH1"/>
</dbReference>
<dbReference type="Proteomes" id="UP001152484">
    <property type="component" value="Unassembled WGS sequence"/>
</dbReference>
<evidence type="ECO:0000313" key="3">
    <source>
        <dbReference type="Proteomes" id="UP001152484"/>
    </source>
</evidence>
<protein>
    <submittedName>
        <fullName evidence="2">Uncharacterized protein</fullName>
    </submittedName>
</protein>
<comment type="caution">
    <text evidence="2">The sequence shown here is derived from an EMBL/GenBank/DDBJ whole genome shotgun (WGS) entry which is preliminary data.</text>
</comment>